<protein>
    <submittedName>
        <fullName evidence="9">tRNA and rRNA cytosine-C5-methylase</fullName>
    </submittedName>
</protein>
<dbReference type="InterPro" id="IPR031341">
    <property type="entry name" value="Methyltr_RsmF_N"/>
</dbReference>
<dbReference type="InterPro" id="IPR001678">
    <property type="entry name" value="MeTrfase_RsmB-F_NOP2_dom"/>
</dbReference>
<dbReference type="eggNOG" id="COG3270">
    <property type="taxonomic scope" value="Bacteria"/>
</dbReference>
<dbReference type="CDD" id="cd02440">
    <property type="entry name" value="AdoMet_MTases"/>
    <property type="match status" value="1"/>
</dbReference>
<comment type="similarity">
    <text evidence="1 7">Belongs to the class I-like SAM-binding methyltransferase superfamily. RsmB/NOP family.</text>
</comment>
<feature type="binding site" evidence="7">
    <location>
        <begin position="105"/>
        <end position="111"/>
    </location>
    <ligand>
        <name>S-adenosyl-L-methionine</name>
        <dbReference type="ChEBI" id="CHEBI:59789"/>
    </ligand>
</feature>
<organism evidence="9 10">
    <name type="scientific">Oenococcus kitaharae DSM 17330</name>
    <dbReference type="NCBI Taxonomy" id="1045004"/>
    <lineage>
        <taxon>Bacteria</taxon>
        <taxon>Bacillati</taxon>
        <taxon>Bacillota</taxon>
        <taxon>Bacilli</taxon>
        <taxon>Lactobacillales</taxon>
        <taxon>Lactobacillaceae</taxon>
        <taxon>Oenococcus</taxon>
    </lineage>
</organism>
<dbReference type="Pfam" id="PF17125">
    <property type="entry name" value="Methyltr_RsmF_N"/>
    <property type="match status" value="1"/>
</dbReference>
<comment type="caution">
    <text evidence="9">The sequence shown here is derived from an EMBL/GenBank/DDBJ whole genome shotgun (WGS) entry which is preliminary data.</text>
</comment>
<dbReference type="GO" id="GO:0008173">
    <property type="term" value="F:RNA methyltransferase activity"/>
    <property type="evidence" value="ECO:0007669"/>
    <property type="project" value="InterPro"/>
</dbReference>
<name>G9WFS2_9LACO</name>
<dbReference type="EMBL" id="AFVZ01000001">
    <property type="protein sequence ID" value="EHN59445.1"/>
    <property type="molecule type" value="Genomic_DNA"/>
</dbReference>
<dbReference type="PATRIC" id="fig|1045004.4.peg.1337"/>
<dbReference type="STRING" id="336988.NT96_00455"/>
<dbReference type="AlphaFoldDB" id="G9WFS2"/>
<dbReference type="Gene3D" id="2.30.130.60">
    <property type="match status" value="1"/>
</dbReference>
<dbReference type="InterPro" id="IPR018314">
    <property type="entry name" value="RsmB/NOL1/NOP2-like_CS"/>
</dbReference>
<feature type="binding site" evidence="7">
    <location>
        <position position="174"/>
    </location>
    <ligand>
        <name>S-adenosyl-L-methionine</name>
        <dbReference type="ChEBI" id="CHEBI:59789"/>
    </ligand>
</feature>
<evidence type="ECO:0000256" key="7">
    <source>
        <dbReference type="PROSITE-ProRule" id="PRU01023"/>
    </source>
</evidence>
<evidence type="ECO:0000256" key="4">
    <source>
        <dbReference type="ARBA" id="ARBA00022679"/>
    </source>
</evidence>
<reference evidence="9 10" key="1">
    <citation type="journal article" date="2012" name="PLoS ONE">
        <title>Functional divergence in the genus oenococcus as predicted by genome sequencing of the newly-described species, Oenococcus kitaharae.</title>
        <authorList>
            <person name="Borneman A.R."/>
            <person name="McCarthy J.M."/>
            <person name="Chambers P.J."/>
            <person name="Bartowsky E.J."/>
        </authorList>
    </citation>
    <scope>NUCLEOTIDE SEQUENCE [LARGE SCALE GENOMIC DNA]</scope>
    <source>
        <strain evidence="10">DSM17330</strain>
    </source>
</reference>
<dbReference type="CDD" id="cd21147">
    <property type="entry name" value="RsmF_methylt_CTD1"/>
    <property type="match status" value="1"/>
</dbReference>
<sequence length="456" mass="51145">MLKLPAAFITKYQHLLGDRAESFLASFQSEPVAAFRLNPLKNLQDYGDLSKKHPVSWNPENGRYGKISGQSDAFLTGVVYSQEASAQFVARVVDAAANECVLDLAAAPGGKTTQMAADMQNQGLLVANEINFGRAKILSQNIERMGINNCLVTCEKPDALADLFPNYFDKILLDAPCSGEGMFRKDPNAIDYWHPDYNDECAHRQKEILKSVLLMLKPGGQLIYSTCTFAPEEDEQVIAWLLSEYPDLQLLPINKPEGIEDGRPDWADHNPELKKTARLWPDKLQGEGHFVAKLVKATDEPTDSQTKLLKSNLNKKDLPVIRTFFKESRLSFPLDRLFEFADYVYLFPEGCPPIKGLRVLRLGLQLGQLKKNRFVPSQSLAMSLIPADSAEINRFELSDDQLKAYVHGDVIANLTVPLQKGWVLVTKKNNGLAFGRYSDHMIKNFYPKGLRTTLHD</sequence>
<dbReference type="Pfam" id="PF13636">
    <property type="entry name" value="Methyltranf_PUA"/>
    <property type="match status" value="1"/>
</dbReference>
<dbReference type="NCBIfam" id="TIGR00446">
    <property type="entry name" value="nop2p"/>
    <property type="match status" value="1"/>
</dbReference>
<dbReference type="Gene3D" id="3.40.50.150">
    <property type="entry name" value="Vaccinia Virus protein VP39"/>
    <property type="match status" value="1"/>
</dbReference>
<keyword evidence="6 7" id="KW-0694">RNA-binding</keyword>
<dbReference type="GO" id="GO:0003723">
    <property type="term" value="F:RNA binding"/>
    <property type="evidence" value="ECO:0007669"/>
    <property type="project" value="UniProtKB-UniRule"/>
</dbReference>
<feature type="active site" description="Nucleophile" evidence="7">
    <location>
        <position position="227"/>
    </location>
</feature>
<comment type="caution">
    <text evidence="7">Lacks conserved residue(s) required for the propagation of feature annotation.</text>
</comment>
<dbReference type="PROSITE" id="PS51686">
    <property type="entry name" value="SAM_MT_RSMB_NOP"/>
    <property type="match status" value="1"/>
</dbReference>
<dbReference type="PRINTS" id="PR02008">
    <property type="entry name" value="RCMTFAMILY"/>
</dbReference>
<dbReference type="GO" id="GO:0006396">
    <property type="term" value="P:RNA processing"/>
    <property type="evidence" value="ECO:0007669"/>
    <property type="project" value="InterPro"/>
</dbReference>
<keyword evidence="10" id="KW-1185">Reference proteome</keyword>
<feature type="domain" description="SAM-dependent MTase RsmB/NOP-type" evidence="8">
    <location>
        <begin position="1"/>
        <end position="297"/>
    </location>
</feature>
<dbReference type="InterPro" id="IPR023267">
    <property type="entry name" value="RCMT"/>
</dbReference>
<keyword evidence="4 7" id="KW-0808">Transferase</keyword>
<dbReference type="InterPro" id="IPR049560">
    <property type="entry name" value="MeTrfase_RsmB-F_NOP2_cat"/>
</dbReference>
<accession>G9WFS2</accession>
<evidence type="ECO:0000256" key="2">
    <source>
        <dbReference type="ARBA" id="ARBA00022490"/>
    </source>
</evidence>
<dbReference type="eggNOG" id="COG0144">
    <property type="taxonomic scope" value="Bacteria"/>
</dbReference>
<dbReference type="InterPro" id="IPR031340">
    <property type="entry name" value="RsmF_methylt_CI"/>
</dbReference>
<dbReference type="InterPro" id="IPR011023">
    <property type="entry name" value="Nop2p"/>
</dbReference>
<dbReference type="PANTHER" id="PTHR22807:SF30">
    <property type="entry name" value="28S RRNA (CYTOSINE(4447)-C(5))-METHYLTRANSFERASE-RELATED"/>
    <property type="match status" value="1"/>
</dbReference>
<dbReference type="InterPro" id="IPR027391">
    <property type="entry name" value="Nol1_Nop2_Fmu_2"/>
</dbReference>
<dbReference type="Proteomes" id="UP000004959">
    <property type="component" value="Chromosome"/>
</dbReference>
<evidence type="ECO:0000259" key="8">
    <source>
        <dbReference type="PROSITE" id="PS51686"/>
    </source>
</evidence>
<proteinExistence type="inferred from homology"/>
<dbReference type="InterPro" id="IPR029063">
    <property type="entry name" value="SAM-dependent_MTases_sf"/>
</dbReference>
<evidence type="ECO:0000256" key="1">
    <source>
        <dbReference type="ARBA" id="ARBA00007494"/>
    </source>
</evidence>
<dbReference type="GO" id="GO:0008757">
    <property type="term" value="F:S-adenosylmethionine-dependent methyltransferase activity"/>
    <property type="evidence" value="ECO:0007669"/>
    <property type="project" value="InterPro"/>
</dbReference>
<dbReference type="OrthoDB" id="9810297at2"/>
<dbReference type="Gene3D" id="3.30.70.1170">
    <property type="entry name" value="Sun protein, domain 3"/>
    <property type="match status" value="1"/>
</dbReference>
<dbReference type="GO" id="GO:0001510">
    <property type="term" value="P:RNA methylation"/>
    <property type="evidence" value="ECO:0007669"/>
    <property type="project" value="InterPro"/>
</dbReference>
<dbReference type="HOGENOM" id="CLU_005316_6_1_9"/>
<dbReference type="PROSITE" id="PS01153">
    <property type="entry name" value="NOL1_NOP2_SUN"/>
    <property type="match status" value="1"/>
</dbReference>
<gene>
    <name evidence="9" type="ORF">OKIT_1362</name>
</gene>
<dbReference type="Pfam" id="PF17126">
    <property type="entry name" value="RsmF_methylt_CI"/>
    <property type="match status" value="1"/>
</dbReference>
<dbReference type="PANTHER" id="PTHR22807">
    <property type="entry name" value="NOP2 YEAST -RELATED NOL1/NOP2/FMU SUN DOMAIN-CONTAINING"/>
    <property type="match status" value="1"/>
</dbReference>
<feature type="binding site" evidence="7">
    <location>
        <position position="129"/>
    </location>
    <ligand>
        <name>S-adenosyl-L-methionine</name>
        <dbReference type="ChEBI" id="CHEBI:59789"/>
    </ligand>
</feature>
<evidence type="ECO:0000313" key="10">
    <source>
        <dbReference type="Proteomes" id="UP000004959"/>
    </source>
</evidence>
<evidence type="ECO:0000256" key="5">
    <source>
        <dbReference type="ARBA" id="ARBA00022691"/>
    </source>
</evidence>
<evidence type="ECO:0000256" key="6">
    <source>
        <dbReference type="ARBA" id="ARBA00022884"/>
    </source>
</evidence>
<keyword evidence="2" id="KW-0963">Cytoplasm</keyword>
<dbReference type="RefSeq" id="WP_007746360.1">
    <property type="nucleotide sequence ID" value="NZ_CM001398.1"/>
</dbReference>
<evidence type="ECO:0000313" key="9">
    <source>
        <dbReference type="EMBL" id="EHN59445.1"/>
    </source>
</evidence>
<keyword evidence="3 7" id="KW-0489">Methyltransferase</keyword>
<keyword evidence="5 7" id="KW-0949">S-adenosyl-L-methionine</keyword>
<dbReference type="SUPFAM" id="SSF53335">
    <property type="entry name" value="S-adenosyl-L-methionine-dependent methyltransferases"/>
    <property type="match status" value="1"/>
</dbReference>
<dbReference type="Pfam" id="PF01189">
    <property type="entry name" value="Methyltr_RsmB-F"/>
    <property type="match status" value="1"/>
</dbReference>
<evidence type="ECO:0000256" key="3">
    <source>
        <dbReference type="ARBA" id="ARBA00022603"/>
    </source>
</evidence>